<dbReference type="InterPro" id="IPR000160">
    <property type="entry name" value="GGDEF_dom"/>
</dbReference>
<dbReference type="InterPro" id="IPR051448">
    <property type="entry name" value="CdaR-like_regulators"/>
</dbReference>
<dbReference type="Pfam" id="PF17853">
    <property type="entry name" value="GGDEF_2"/>
    <property type="match status" value="1"/>
</dbReference>
<sequence>MNIYDNIRKVVKDYQKYVTEPIFLIDKDGKLIYSGDESLSKKEGIFAVNREFIERRDVYEWQGMTFYNIFVSGWRFLTVGIRGTGDKAKNMVMLLSMSFEHLSNQVSKEDFLLKLLIGDLDRDEIEYYIEKYKFEEKDLYRVIIIESHDAIDDAFKIVGHIFEKNSYQTVILSSNKFAVLLLESVSADIDKATKTLKDTIESEVYIKIDIGVSNKAYNFTDISKGYREASIALKLGKKIDNNERGIYFYRSYALEELLLELPEDVIKRFLEALTDGELDYFNDDELVSTLNAFFRNSLNLSETSRDLYIHRNTLVYRLDKIHKLTGFDPKQFNDAVMLKVIMTFVKLLT</sequence>
<dbReference type="InterPro" id="IPR009057">
    <property type="entry name" value="Homeodomain-like_sf"/>
</dbReference>
<proteinExistence type="inferred from homology"/>
<dbReference type="SUPFAM" id="SSF46689">
    <property type="entry name" value="Homeodomain-like"/>
    <property type="match status" value="1"/>
</dbReference>
<comment type="similarity">
    <text evidence="1">Belongs to the CdaR family.</text>
</comment>
<evidence type="ECO:0000313" key="4">
    <source>
        <dbReference type="Proteomes" id="UP000215301"/>
    </source>
</evidence>
<dbReference type="InterPro" id="IPR042070">
    <property type="entry name" value="PucR_C-HTH_sf"/>
</dbReference>
<dbReference type="PANTHER" id="PTHR33744:SF15">
    <property type="entry name" value="CARBOHYDRATE DIACID REGULATOR"/>
    <property type="match status" value="1"/>
</dbReference>
<comment type="caution">
    <text evidence="3">The sequence shown here is derived from an EMBL/GenBank/DDBJ whole genome shotgun (WGS) entry which is preliminary data.</text>
</comment>
<protein>
    <submittedName>
        <fullName evidence="3">CdaR family transcriptional regulator</fullName>
    </submittedName>
</protein>
<dbReference type="AlphaFoldDB" id="A0A231VL85"/>
<name>A0A231VL85_THETR</name>
<dbReference type="InterPro" id="IPR025736">
    <property type="entry name" value="PucR_C-HTH_dom"/>
</dbReference>
<accession>A0A231VL85</accession>
<dbReference type="PROSITE" id="PS50887">
    <property type="entry name" value="GGDEF"/>
    <property type="match status" value="1"/>
</dbReference>
<dbReference type="EMBL" id="NKHD01000006">
    <property type="protein sequence ID" value="OXT09052.1"/>
    <property type="molecule type" value="Genomic_DNA"/>
</dbReference>
<feature type="domain" description="GGDEF" evidence="2">
    <location>
        <begin position="113"/>
        <end position="251"/>
    </location>
</feature>
<dbReference type="Pfam" id="PF13556">
    <property type="entry name" value="HTH_30"/>
    <property type="match status" value="1"/>
</dbReference>
<dbReference type="RefSeq" id="WP_094043810.1">
    <property type="nucleotide sequence ID" value="NZ_JAQQLU010000002.1"/>
</dbReference>
<evidence type="ECO:0000313" key="3">
    <source>
        <dbReference type="EMBL" id="OXT09052.1"/>
    </source>
</evidence>
<evidence type="ECO:0000259" key="2">
    <source>
        <dbReference type="PROSITE" id="PS50887"/>
    </source>
</evidence>
<gene>
    <name evidence="3" type="ORF">CE561_02560</name>
</gene>
<evidence type="ECO:0000256" key="1">
    <source>
        <dbReference type="ARBA" id="ARBA00006754"/>
    </source>
</evidence>
<dbReference type="InterPro" id="IPR041522">
    <property type="entry name" value="CdaR_GGDEF"/>
</dbReference>
<reference evidence="3 4" key="1">
    <citation type="submission" date="2017-06" db="EMBL/GenBank/DDBJ databases">
        <title>Isolation and characterization of a thermophilic and butanogenic Thermoanaerobacterium thermosaccharolyticum M5 capable of efficient degradation of hemicellulose.</title>
        <authorList>
            <person name="Xin F."/>
            <person name="Jiang Y."/>
        </authorList>
    </citation>
    <scope>NUCLEOTIDE SEQUENCE [LARGE SCALE GENOMIC DNA]</scope>
    <source>
        <strain evidence="3 4">M5</strain>
    </source>
</reference>
<organism evidence="3 4">
    <name type="scientific">Thermoanaerobacterium thermosaccharolyticum</name>
    <name type="common">Clostridium thermosaccharolyticum</name>
    <dbReference type="NCBI Taxonomy" id="1517"/>
    <lineage>
        <taxon>Bacteria</taxon>
        <taxon>Bacillati</taxon>
        <taxon>Bacillota</taxon>
        <taxon>Clostridia</taxon>
        <taxon>Thermoanaerobacterales</taxon>
        <taxon>Thermoanaerobacteraceae</taxon>
        <taxon>Thermoanaerobacterium</taxon>
    </lineage>
</organism>
<dbReference type="Proteomes" id="UP000215301">
    <property type="component" value="Unassembled WGS sequence"/>
</dbReference>
<dbReference type="Gene3D" id="1.10.10.2840">
    <property type="entry name" value="PucR C-terminal helix-turn-helix domain"/>
    <property type="match status" value="1"/>
</dbReference>
<dbReference type="PANTHER" id="PTHR33744">
    <property type="entry name" value="CARBOHYDRATE DIACID REGULATOR"/>
    <property type="match status" value="1"/>
</dbReference>